<organism evidence="3 4">
    <name type="scientific">Venturia inaequalis</name>
    <name type="common">Apple scab fungus</name>
    <dbReference type="NCBI Taxonomy" id="5025"/>
    <lineage>
        <taxon>Eukaryota</taxon>
        <taxon>Fungi</taxon>
        <taxon>Dikarya</taxon>
        <taxon>Ascomycota</taxon>
        <taxon>Pezizomycotina</taxon>
        <taxon>Dothideomycetes</taxon>
        <taxon>Pleosporomycetidae</taxon>
        <taxon>Venturiales</taxon>
        <taxon>Venturiaceae</taxon>
        <taxon>Venturia</taxon>
    </lineage>
</organism>
<dbReference type="GO" id="GO:0000398">
    <property type="term" value="P:mRNA splicing, via spliceosome"/>
    <property type="evidence" value="ECO:0007669"/>
    <property type="project" value="InterPro"/>
</dbReference>
<evidence type="ECO:0000313" key="4">
    <source>
        <dbReference type="Proteomes" id="UP000447873"/>
    </source>
</evidence>
<feature type="compositionally biased region" description="Basic and acidic residues" evidence="2">
    <location>
        <begin position="344"/>
        <end position="362"/>
    </location>
</feature>
<protein>
    <recommendedName>
        <fullName evidence="5">DUF572-domain-containing protein</fullName>
    </recommendedName>
</protein>
<evidence type="ECO:0000256" key="1">
    <source>
        <dbReference type="ARBA" id="ARBA00005595"/>
    </source>
</evidence>
<feature type="region of interest" description="Disordered" evidence="2">
    <location>
        <begin position="304"/>
        <end position="372"/>
    </location>
</feature>
<sequence length="372" mass="42054">MQGFNMGRYMAPASLDPSLSHDHVGGFNKQNDTRPRAPDGSIVVRFEMPFKIWCSGCYPESIIDQGSRFNATKKSTGKFFTTPIYEFKMKHADCGKTIVIATDPLNQTYKMVSGGRRQDHDFKSMDEGGDVGDALDHSNPQDPFAAQEAARYAARKNDSATSDIEELQKLRERQWKHPHVINSQMRTYFRESEGGRWERDRHQKEGEAITNKFGLPFQVLASTKEDTELARNISFGQTAAQVSAAEESFAKSRSIFDNAPLKPLVRPAGMKDQAWNAYKQRHDLKQAAKIQTANKMEEQFGGWDRVRTRRKKRAPGELLSKMVERAVNRKKTGTEGVNTNAPGRSKDEDRSKQAEQAAEKRPSLVPYDSEDE</sequence>
<dbReference type="GO" id="GO:0071014">
    <property type="term" value="C:post-mRNA release spliceosomal complex"/>
    <property type="evidence" value="ECO:0007669"/>
    <property type="project" value="TreeGrafter"/>
</dbReference>
<evidence type="ECO:0000313" key="3">
    <source>
        <dbReference type="EMBL" id="KAE9968736.1"/>
    </source>
</evidence>
<proteinExistence type="inferred from homology"/>
<reference evidence="3 4" key="1">
    <citation type="submission" date="2018-12" db="EMBL/GenBank/DDBJ databases">
        <title>Venturia inaequalis Genome Resource.</title>
        <authorList>
            <person name="Lichtner F.J."/>
        </authorList>
    </citation>
    <scope>NUCLEOTIDE SEQUENCE [LARGE SCALE GENOMIC DNA]</scope>
    <source>
        <strain evidence="3 4">120213</strain>
    </source>
</reference>
<comment type="caution">
    <text evidence="3">The sequence shown here is derived from an EMBL/GenBank/DDBJ whole genome shotgun (WGS) entry which is preliminary data.</text>
</comment>
<dbReference type="AlphaFoldDB" id="A0A8H3UFZ5"/>
<dbReference type="PANTHER" id="PTHR12111">
    <property type="entry name" value="SPLICING FACTOR YJU2"/>
    <property type="match status" value="1"/>
</dbReference>
<accession>A0A8H3UFZ5</accession>
<evidence type="ECO:0000256" key="2">
    <source>
        <dbReference type="SAM" id="MobiDB-lite"/>
    </source>
</evidence>
<dbReference type="PANTHER" id="PTHR12111:SF2">
    <property type="entry name" value="SPLICING FACTOR YJU2B-RELATED"/>
    <property type="match status" value="1"/>
</dbReference>
<name>A0A8H3UFZ5_VENIN</name>
<dbReference type="GO" id="GO:0005684">
    <property type="term" value="C:U2-type spliceosomal complex"/>
    <property type="evidence" value="ECO:0007669"/>
    <property type="project" value="TreeGrafter"/>
</dbReference>
<dbReference type="Proteomes" id="UP000447873">
    <property type="component" value="Unassembled WGS sequence"/>
</dbReference>
<dbReference type="InterPro" id="IPR007590">
    <property type="entry name" value="Saf4/Yju2"/>
</dbReference>
<gene>
    <name evidence="3" type="ORF">EG328_007302</name>
</gene>
<dbReference type="EMBL" id="WNWS01000394">
    <property type="protein sequence ID" value="KAE9968736.1"/>
    <property type="molecule type" value="Genomic_DNA"/>
</dbReference>
<dbReference type="Pfam" id="PF04502">
    <property type="entry name" value="Saf4_Yju2"/>
    <property type="match status" value="1"/>
</dbReference>
<evidence type="ECO:0008006" key="5">
    <source>
        <dbReference type="Google" id="ProtNLM"/>
    </source>
</evidence>
<comment type="similarity">
    <text evidence="1">Belongs to the CWC16 family.</text>
</comment>